<dbReference type="Proteomes" id="UP000501240">
    <property type="component" value="Chromosome"/>
</dbReference>
<feature type="domain" description="VOC" evidence="1">
    <location>
        <begin position="5"/>
        <end position="140"/>
    </location>
</feature>
<dbReference type="InterPro" id="IPR029068">
    <property type="entry name" value="Glyas_Bleomycin-R_OHBP_Dase"/>
</dbReference>
<dbReference type="SUPFAM" id="SSF54593">
    <property type="entry name" value="Glyoxalase/Bleomycin resistance protein/Dihydroxybiphenyl dioxygenase"/>
    <property type="match status" value="1"/>
</dbReference>
<sequence>MPITGLDHLMLAVPDLEEAADAIAGSLGLRLERGAVHPDFGTANRTVRVPGLYLELITFTDRAAAVRRPVGERMADVLAGGGGWLSFVLGALDLTGTVRRLRRRGVPLDPPHEGRAVRPDGEVRRWWLAGHGTDFRLGRMPSVIEYEAKGQVDPPPEGLGYELRGVSRVDVATDDLAGGVHRFGALLEQAPEHGHDARLGVDTAAFPLPDGTSVRLLGPDTGVRPGLAGVALAVTDVSAAAEALAGRGVPTTGGPDGEIHVDPSRTAGARFSFREAA</sequence>
<evidence type="ECO:0000313" key="3">
    <source>
        <dbReference type="Proteomes" id="UP000501240"/>
    </source>
</evidence>
<dbReference type="Gene3D" id="3.10.180.10">
    <property type="entry name" value="2,3-Dihydroxybiphenyl 1,2-Dioxygenase, domain 1"/>
    <property type="match status" value="1"/>
</dbReference>
<dbReference type="EMBL" id="CP053892">
    <property type="protein sequence ID" value="QKG19885.1"/>
    <property type="molecule type" value="Genomic_DNA"/>
</dbReference>
<dbReference type="PANTHER" id="PTHR40265:SF1">
    <property type="entry name" value="GLYOXALASE-LIKE DOMAIN-CONTAINING PROTEIN"/>
    <property type="match status" value="1"/>
</dbReference>
<dbReference type="InterPro" id="IPR025870">
    <property type="entry name" value="Glyoxalase-like_dom"/>
</dbReference>
<name>A0A7D4A110_ACTVE</name>
<dbReference type="RefSeq" id="WP_173094249.1">
    <property type="nucleotide sequence ID" value="NZ_CP053892.1"/>
</dbReference>
<keyword evidence="3" id="KW-1185">Reference proteome</keyword>
<dbReference type="Pfam" id="PF13468">
    <property type="entry name" value="Glyoxalase_3"/>
    <property type="match status" value="1"/>
</dbReference>
<dbReference type="InterPro" id="IPR037523">
    <property type="entry name" value="VOC_core"/>
</dbReference>
<gene>
    <name evidence="2" type="ORF">ACTIVE_1521</name>
</gene>
<evidence type="ECO:0000259" key="1">
    <source>
        <dbReference type="PROSITE" id="PS51819"/>
    </source>
</evidence>
<reference evidence="2 3" key="1">
    <citation type="submission" date="2020-05" db="EMBL/GenBank/DDBJ databases">
        <title>Actinomadura verrucosospora NRRL-B18236 (PFL_A860) Genome sequencing and assembly.</title>
        <authorList>
            <person name="Samborskyy M."/>
        </authorList>
    </citation>
    <scope>NUCLEOTIDE SEQUENCE [LARGE SCALE GENOMIC DNA]</scope>
    <source>
        <strain evidence="2 3">NRRL:B18236</strain>
    </source>
</reference>
<proteinExistence type="predicted"/>
<dbReference type="PANTHER" id="PTHR40265">
    <property type="entry name" value="BLL2707 PROTEIN"/>
    <property type="match status" value="1"/>
</dbReference>
<evidence type="ECO:0000313" key="2">
    <source>
        <dbReference type="EMBL" id="QKG19885.1"/>
    </source>
</evidence>
<protein>
    <recommendedName>
        <fullName evidence="1">VOC domain-containing protein</fullName>
    </recommendedName>
</protein>
<dbReference type="PROSITE" id="PS51819">
    <property type="entry name" value="VOC"/>
    <property type="match status" value="1"/>
</dbReference>
<accession>A0A7D4A110</accession>
<dbReference type="AlphaFoldDB" id="A0A7D4A110"/>
<organism evidence="2 3">
    <name type="scientific">Actinomadura verrucosospora</name>
    <dbReference type="NCBI Taxonomy" id="46165"/>
    <lineage>
        <taxon>Bacteria</taxon>
        <taxon>Bacillati</taxon>
        <taxon>Actinomycetota</taxon>
        <taxon>Actinomycetes</taxon>
        <taxon>Streptosporangiales</taxon>
        <taxon>Thermomonosporaceae</taxon>
        <taxon>Actinomadura</taxon>
    </lineage>
</organism>